<feature type="region of interest" description="Disordered" evidence="1">
    <location>
        <begin position="1"/>
        <end position="27"/>
    </location>
</feature>
<protein>
    <submittedName>
        <fullName evidence="2">Uncharacterized protein</fullName>
    </submittedName>
</protein>
<keyword evidence="3" id="KW-1185">Reference proteome</keyword>
<proteinExistence type="predicted"/>
<evidence type="ECO:0000313" key="3">
    <source>
        <dbReference type="Proteomes" id="UP000789595"/>
    </source>
</evidence>
<reference evidence="2" key="1">
    <citation type="submission" date="2021-11" db="EMBL/GenBank/DDBJ databases">
        <authorList>
            <consortium name="Genoscope - CEA"/>
            <person name="William W."/>
        </authorList>
    </citation>
    <scope>NUCLEOTIDE SEQUENCE</scope>
</reference>
<dbReference type="InterPro" id="IPR027417">
    <property type="entry name" value="P-loop_NTPase"/>
</dbReference>
<dbReference type="AlphaFoldDB" id="A0A8J2WZM6"/>
<dbReference type="EMBL" id="CAKKNE010000003">
    <property type="protein sequence ID" value="CAH0372520.1"/>
    <property type="molecule type" value="Genomic_DNA"/>
</dbReference>
<name>A0A8J2WZM6_9STRA</name>
<dbReference type="Proteomes" id="UP000789595">
    <property type="component" value="Unassembled WGS sequence"/>
</dbReference>
<gene>
    <name evidence="2" type="ORF">PECAL_3P25240</name>
</gene>
<dbReference type="OrthoDB" id="409510at2759"/>
<sequence>MRSRLNKNDGRGRTASDPSETSMAPRPPGHPLWFAVLGSVVAAVPLVPSQRPLAENITEYFKSRARSSRDRLATERRPKPTLQMPFVFMHQRKAGGSSMRSVLVHAAQQNNLTYWVPCYNKIGCENYDPPVDGTAKKFAVFGGHMYWSGVEKALGTARGKRPHLDSNVPFECYTSFREPLGRVASCWDYRGFRAFAGDNISAITPAKFREYLAEGMNSYDEGCNNEPLRLLSDSGRAEEKVNKLTSGTGGEPWCDADGWALDAAATLERTLAHLTEHCVVGVLERCEDTKASVEFFFPWLAASFDCGVHLNKYSGSAHSDLTRSEEAEIKHQNRLEYMAYDVANRLLDAQLEVVAAARRPAGQHNFVA</sequence>
<accession>A0A8J2WZM6</accession>
<evidence type="ECO:0000256" key="1">
    <source>
        <dbReference type="SAM" id="MobiDB-lite"/>
    </source>
</evidence>
<organism evidence="2 3">
    <name type="scientific">Pelagomonas calceolata</name>
    <dbReference type="NCBI Taxonomy" id="35677"/>
    <lineage>
        <taxon>Eukaryota</taxon>
        <taxon>Sar</taxon>
        <taxon>Stramenopiles</taxon>
        <taxon>Ochrophyta</taxon>
        <taxon>Pelagophyceae</taxon>
        <taxon>Pelagomonadales</taxon>
        <taxon>Pelagomonadaceae</taxon>
        <taxon>Pelagomonas</taxon>
    </lineage>
</organism>
<comment type="caution">
    <text evidence="2">The sequence shown here is derived from an EMBL/GenBank/DDBJ whole genome shotgun (WGS) entry which is preliminary data.</text>
</comment>
<feature type="compositionally biased region" description="Basic and acidic residues" evidence="1">
    <location>
        <begin position="1"/>
        <end position="14"/>
    </location>
</feature>
<evidence type="ECO:0000313" key="2">
    <source>
        <dbReference type="EMBL" id="CAH0372520.1"/>
    </source>
</evidence>
<dbReference type="Gene3D" id="3.40.50.300">
    <property type="entry name" value="P-loop containing nucleotide triphosphate hydrolases"/>
    <property type="match status" value="1"/>
</dbReference>